<evidence type="ECO:0000313" key="3">
    <source>
        <dbReference type="Proteomes" id="UP000825935"/>
    </source>
</evidence>
<evidence type="ECO:0000256" key="1">
    <source>
        <dbReference type="SAM" id="SignalP"/>
    </source>
</evidence>
<reference evidence="2" key="1">
    <citation type="submission" date="2021-08" db="EMBL/GenBank/DDBJ databases">
        <title>WGS assembly of Ceratopteris richardii.</title>
        <authorList>
            <person name="Marchant D.B."/>
            <person name="Chen G."/>
            <person name="Jenkins J."/>
            <person name="Shu S."/>
            <person name="Leebens-Mack J."/>
            <person name="Grimwood J."/>
            <person name="Schmutz J."/>
            <person name="Soltis P."/>
            <person name="Soltis D."/>
            <person name="Chen Z.-H."/>
        </authorList>
    </citation>
    <scope>NUCLEOTIDE SEQUENCE</scope>
    <source>
        <strain evidence="2">Whitten #5841</strain>
        <tissue evidence="2">Leaf</tissue>
    </source>
</reference>
<keyword evidence="1" id="KW-0732">Signal</keyword>
<dbReference type="PROSITE" id="PS51257">
    <property type="entry name" value="PROKAR_LIPOPROTEIN"/>
    <property type="match status" value="1"/>
</dbReference>
<proteinExistence type="predicted"/>
<organism evidence="2 3">
    <name type="scientific">Ceratopteris richardii</name>
    <name type="common">Triangle waterfern</name>
    <dbReference type="NCBI Taxonomy" id="49495"/>
    <lineage>
        <taxon>Eukaryota</taxon>
        <taxon>Viridiplantae</taxon>
        <taxon>Streptophyta</taxon>
        <taxon>Embryophyta</taxon>
        <taxon>Tracheophyta</taxon>
        <taxon>Polypodiopsida</taxon>
        <taxon>Polypodiidae</taxon>
        <taxon>Polypodiales</taxon>
        <taxon>Pteridineae</taxon>
        <taxon>Pteridaceae</taxon>
        <taxon>Parkerioideae</taxon>
        <taxon>Ceratopteris</taxon>
    </lineage>
</organism>
<evidence type="ECO:0000313" key="2">
    <source>
        <dbReference type="EMBL" id="KAH7404831.1"/>
    </source>
</evidence>
<gene>
    <name evidence="2" type="ORF">KP509_15G045600</name>
</gene>
<dbReference type="OrthoDB" id="1925537at2759"/>
<dbReference type="EMBL" id="CM035420">
    <property type="protein sequence ID" value="KAH7404831.1"/>
    <property type="molecule type" value="Genomic_DNA"/>
</dbReference>
<protein>
    <submittedName>
        <fullName evidence="2">Uncharacterized protein</fullName>
    </submittedName>
</protein>
<dbReference type="AlphaFoldDB" id="A0A8T2T2Z0"/>
<feature type="signal peptide" evidence="1">
    <location>
        <begin position="1"/>
        <end position="28"/>
    </location>
</feature>
<dbReference type="Proteomes" id="UP000825935">
    <property type="component" value="Chromosome 15"/>
</dbReference>
<name>A0A8T2T2Z0_CERRI</name>
<sequence length="168" mass="19341">MRVLLFNGFLLLLLLLSCSLLLKLPAAAQEDSHTTPVSTGTFNGSHDFQLESKRILGMTRSMNIYNRRLLQTSKAPAASWNWKDAMLQALKDNNKMGNIMINRVGQLWWDRSVPKDAIEYDMNIDDVTFHVCTFKGAAFFQTMGWYGWENWAFQGRFTRVDKFTVTFS</sequence>
<comment type="caution">
    <text evidence="2">The sequence shown here is derived from an EMBL/GenBank/DDBJ whole genome shotgun (WGS) entry which is preliminary data.</text>
</comment>
<accession>A0A8T2T2Z0</accession>
<feature type="chain" id="PRO_5035742616" evidence="1">
    <location>
        <begin position="29"/>
        <end position="168"/>
    </location>
</feature>
<keyword evidence="3" id="KW-1185">Reference proteome</keyword>